<organism evidence="2 3">
    <name type="scientific">Lentzea cavernae</name>
    <dbReference type="NCBI Taxonomy" id="2020703"/>
    <lineage>
        <taxon>Bacteria</taxon>
        <taxon>Bacillati</taxon>
        <taxon>Actinomycetota</taxon>
        <taxon>Actinomycetes</taxon>
        <taxon>Pseudonocardiales</taxon>
        <taxon>Pseudonocardiaceae</taxon>
        <taxon>Lentzea</taxon>
    </lineage>
</organism>
<accession>A0ABQ3MCZ5</accession>
<keyword evidence="2" id="KW-0560">Oxidoreductase</keyword>
<gene>
    <name evidence="2" type="ORF">GCM10017774_33110</name>
</gene>
<dbReference type="PANTHER" id="PTHR42877">
    <property type="entry name" value="L-ORNITHINE N(5)-MONOOXYGENASE-RELATED"/>
    <property type="match status" value="1"/>
</dbReference>
<evidence type="ECO:0000313" key="2">
    <source>
        <dbReference type="EMBL" id="GHH40169.1"/>
    </source>
</evidence>
<dbReference type="PANTHER" id="PTHR42877:SF4">
    <property type="entry name" value="FAD_NAD(P)-BINDING DOMAIN-CONTAINING PROTEIN-RELATED"/>
    <property type="match status" value="1"/>
</dbReference>
<evidence type="ECO:0000313" key="3">
    <source>
        <dbReference type="Proteomes" id="UP000605568"/>
    </source>
</evidence>
<dbReference type="GO" id="GO:0004497">
    <property type="term" value="F:monooxygenase activity"/>
    <property type="evidence" value="ECO:0007669"/>
    <property type="project" value="UniProtKB-KW"/>
</dbReference>
<dbReference type="InterPro" id="IPR051209">
    <property type="entry name" value="FAD-bind_Monooxygenase_sf"/>
</dbReference>
<dbReference type="RefSeq" id="WP_191298803.1">
    <property type="nucleotide sequence ID" value="NZ_BNAR01000004.1"/>
</dbReference>
<dbReference type="PRINTS" id="PR00411">
    <property type="entry name" value="PNDRDTASEI"/>
</dbReference>
<sequence>MSENPEVVVIGAGFGGLGVALSLHRAGFGRVTVLERADGVGGVWRDNTYPGAACDVPSSLYSYSFAPHLSWPRRYSAQPDILAYLQRTAAVVRDRIRFGADVVAASFDEARRRWRVVLAGGEVLEADVLVSAVGQLNRPAVPAIPGLDRFRGPVFHSAQWRHDVDLSGKRVAVVGTGASAVQFVPRIQPLAGHLTVFQRSAPHVLPKPDAQLRGRAHPLTARAARGGVWLAGEALTGLLTAGRFSRSLVAGLAAAHRRVRVRDRDLRERLRPPGQAGCKRVLFSNDWYPALTAPNAGVVTEPITEITERGVRTADGREHAADVLIWGTGFEVADFRLPMTVTGAGGRDLAEVWGGRPRAHLGMSVPGFPSFFLVYGPNTNLGGNSIVTMIEAQSRYVVAAVRHLAESGAACLEVRPEVADAFDAEMRSRLANGVWSGCASWYRAEDGSITTNWPGSTREYLRRTARLRVEDHVLTRADDLTSEGV</sequence>
<dbReference type="InterPro" id="IPR023753">
    <property type="entry name" value="FAD/NAD-binding_dom"/>
</dbReference>
<reference evidence="3" key="1">
    <citation type="journal article" date="2019" name="Int. J. Syst. Evol. Microbiol.">
        <title>The Global Catalogue of Microorganisms (GCM) 10K type strain sequencing project: providing services to taxonomists for standard genome sequencing and annotation.</title>
        <authorList>
            <consortium name="The Broad Institute Genomics Platform"/>
            <consortium name="The Broad Institute Genome Sequencing Center for Infectious Disease"/>
            <person name="Wu L."/>
            <person name="Ma J."/>
        </authorList>
    </citation>
    <scope>NUCLEOTIDE SEQUENCE [LARGE SCALE GENOMIC DNA]</scope>
    <source>
        <strain evidence="3">CGMCC 4.7367</strain>
    </source>
</reference>
<dbReference type="EMBL" id="BNAR01000004">
    <property type="protein sequence ID" value="GHH40169.1"/>
    <property type="molecule type" value="Genomic_DNA"/>
</dbReference>
<dbReference type="Proteomes" id="UP000605568">
    <property type="component" value="Unassembled WGS sequence"/>
</dbReference>
<dbReference type="Gene3D" id="3.50.50.60">
    <property type="entry name" value="FAD/NAD(P)-binding domain"/>
    <property type="match status" value="2"/>
</dbReference>
<dbReference type="Pfam" id="PF07992">
    <property type="entry name" value="Pyr_redox_2"/>
    <property type="match status" value="1"/>
</dbReference>
<dbReference type="SUPFAM" id="SSF51905">
    <property type="entry name" value="FAD/NAD(P)-binding domain"/>
    <property type="match status" value="2"/>
</dbReference>
<dbReference type="InterPro" id="IPR036188">
    <property type="entry name" value="FAD/NAD-bd_sf"/>
</dbReference>
<evidence type="ECO:0000259" key="1">
    <source>
        <dbReference type="Pfam" id="PF07992"/>
    </source>
</evidence>
<proteinExistence type="predicted"/>
<keyword evidence="2" id="KW-0503">Monooxygenase</keyword>
<comment type="caution">
    <text evidence="2">The sequence shown here is derived from an EMBL/GenBank/DDBJ whole genome shotgun (WGS) entry which is preliminary data.</text>
</comment>
<feature type="domain" description="FAD/NAD(P)-binding" evidence="1">
    <location>
        <begin position="6"/>
        <end position="212"/>
    </location>
</feature>
<keyword evidence="3" id="KW-1185">Reference proteome</keyword>
<name>A0ABQ3MCZ5_9PSEU</name>
<protein>
    <submittedName>
        <fullName evidence="2">Monooxygenase</fullName>
    </submittedName>
</protein>